<keyword evidence="1" id="KW-0472">Membrane</keyword>
<evidence type="ECO:0000313" key="3">
    <source>
        <dbReference type="Proteomes" id="UP001375743"/>
    </source>
</evidence>
<dbReference type="RefSeq" id="WP_418159460.1">
    <property type="nucleotide sequence ID" value="NZ_JBBLZC010000009.1"/>
</dbReference>
<sequence>MVFSLRHPFPEDPTLGRLLLIVLLVVLLGGVAFLVTWDVPPPTKQVETVIPDERLPR</sequence>
<organism evidence="2 3">
    <name type="scientific">Benzoatithermus flavus</name>
    <dbReference type="NCBI Taxonomy" id="3108223"/>
    <lineage>
        <taxon>Bacteria</taxon>
        <taxon>Pseudomonadati</taxon>
        <taxon>Pseudomonadota</taxon>
        <taxon>Alphaproteobacteria</taxon>
        <taxon>Geminicoccales</taxon>
        <taxon>Geminicoccaceae</taxon>
        <taxon>Benzoatithermus</taxon>
    </lineage>
</organism>
<dbReference type="EMBL" id="JBBLZC010000009">
    <property type="protein sequence ID" value="MEK0083610.1"/>
    <property type="molecule type" value="Genomic_DNA"/>
</dbReference>
<reference evidence="2 3" key="1">
    <citation type="submission" date="2024-01" db="EMBL/GenBank/DDBJ databases">
        <title>Multi-omics insights into the function and evolution of sodium benzoate biodegradation pathways in Benzoatithermus flavus gen. nov., sp. nov. from hot spring.</title>
        <authorList>
            <person name="Hu C.-J."/>
            <person name="Li W.-J."/>
        </authorList>
    </citation>
    <scope>NUCLEOTIDE SEQUENCE [LARGE SCALE GENOMIC DNA]</scope>
    <source>
        <strain evidence="2 3">SYSU G07066</strain>
    </source>
</reference>
<feature type="transmembrane region" description="Helical" evidence="1">
    <location>
        <begin position="15"/>
        <end position="35"/>
    </location>
</feature>
<keyword evidence="1" id="KW-1133">Transmembrane helix</keyword>
<proteinExistence type="predicted"/>
<keyword evidence="1" id="KW-0812">Transmembrane</keyword>
<protein>
    <recommendedName>
        <fullName evidence="4">SPOR domain-containing protein</fullName>
    </recommendedName>
</protein>
<gene>
    <name evidence="2" type="ORF">U1T56_10640</name>
</gene>
<dbReference type="Proteomes" id="UP001375743">
    <property type="component" value="Unassembled WGS sequence"/>
</dbReference>
<evidence type="ECO:0000256" key="1">
    <source>
        <dbReference type="SAM" id="Phobius"/>
    </source>
</evidence>
<comment type="caution">
    <text evidence="2">The sequence shown here is derived from an EMBL/GenBank/DDBJ whole genome shotgun (WGS) entry which is preliminary data.</text>
</comment>
<accession>A0ABU8XT59</accession>
<evidence type="ECO:0008006" key="4">
    <source>
        <dbReference type="Google" id="ProtNLM"/>
    </source>
</evidence>
<name>A0ABU8XT59_9PROT</name>
<keyword evidence="3" id="KW-1185">Reference proteome</keyword>
<evidence type="ECO:0000313" key="2">
    <source>
        <dbReference type="EMBL" id="MEK0083610.1"/>
    </source>
</evidence>